<dbReference type="PANTHER" id="PTHR37533">
    <property type="entry name" value="FLAGELLAR HOOK-LENGTH CONTROL PROTEIN"/>
    <property type="match status" value="1"/>
</dbReference>
<sequence>MTQALPALNKAQPQTKTAAVQSNYAATPNQDAAADSYADLLAGVTQQSEQQNEQSAAVDTTLPAETAAIEIALTETVLNGIVDADLATVTSPMQLADSATAQQSRSDSQTSTVAALNLSYSFAAERSVFYSNMQTDTATNLNGVAQNNSAVATGQTAAMAALAASAAAATATEAQRQAATEQTLLTQQAQQNSAAQQTGLSQQTALPLQGTSLQQFIRQAQGAVQQQDSSAAVSNTAAATPAGTASGTEAALSFKADLAGLQSSQWGQKLVHLLSDKINLQLGQQIQRAQIRLDPPQLGVIELSVSVDGDRTTVQLYAANSQVREAMQQNLDQLRQQLAQRLGSEQSLQLDVRDQTQQQSKQQGAVTQHIAAQYADDAAELSSAAAMQQTTGWLDRLV</sequence>
<evidence type="ECO:0000313" key="4">
    <source>
        <dbReference type="Proteomes" id="UP000523161"/>
    </source>
</evidence>
<dbReference type="Gene3D" id="3.30.750.140">
    <property type="match status" value="1"/>
</dbReference>
<comment type="caution">
    <text evidence="3">The sequence shown here is derived from an EMBL/GenBank/DDBJ whole genome shotgun (WGS) entry which is preliminary data.</text>
</comment>
<dbReference type="AlphaFoldDB" id="A0A7Y5AQY1"/>
<dbReference type="InterPro" id="IPR052563">
    <property type="entry name" value="FliK"/>
</dbReference>
<proteinExistence type="predicted"/>
<feature type="domain" description="Flagellar hook-length control protein-like C-terminal" evidence="2">
    <location>
        <begin position="277"/>
        <end position="359"/>
    </location>
</feature>
<dbReference type="InterPro" id="IPR021136">
    <property type="entry name" value="Flagellar_hook_control-like_C"/>
</dbReference>
<keyword evidence="3" id="KW-0282">Flagellum</keyword>
<name>A0A7Y5AQY1_9GAMM</name>
<dbReference type="Pfam" id="PF02120">
    <property type="entry name" value="Flg_hook"/>
    <property type="match status" value="1"/>
</dbReference>
<organism evidence="3 4">
    <name type="scientific">Rheinheimera lutimaris</name>
    <dbReference type="NCBI Taxonomy" id="2740584"/>
    <lineage>
        <taxon>Bacteria</taxon>
        <taxon>Pseudomonadati</taxon>
        <taxon>Pseudomonadota</taxon>
        <taxon>Gammaproteobacteria</taxon>
        <taxon>Chromatiales</taxon>
        <taxon>Chromatiaceae</taxon>
        <taxon>Rheinheimera</taxon>
    </lineage>
</organism>
<dbReference type="RefSeq" id="WP_173501154.1">
    <property type="nucleotide sequence ID" value="NZ_JABSOD010000008.1"/>
</dbReference>
<reference evidence="3 4" key="1">
    <citation type="submission" date="2020-06" db="EMBL/GenBank/DDBJ databases">
        <title>Rheinheimera sp. nov., a marine bacterium isolated from coastal.</title>
        <authorList>
            <person name="Yu Q."/>
            <person name="Qi Y."/>
            <person name="Pu J."/>
        </authorList>
    </citation>
    <scope>NUCLEOTIDE SEQUENCE [LARGE SCALE GENOMIC DNA]</scope>
    <source>
        <strain evidence="3 4">YQF-2</strain>
    </source>
</reference>
<keyword evidence="3" id="KW-0969">Cilium</keyword>
<dbReference type="Proteomes" id="UP000523161">
    <property type="component" value="Unassembled WGS sequence"/>
</dbReference>
<accession>A0A7Y5AQY1</accession>
<gene>
    <name evidence="3" type="ORF">HRH59_10140</name>
</gene>
<keyword evidence="3" id="KW-0966">Cell projection</keyword>
<dbReference type="CDD" id="cd17470">
    <property type="entry name" value="T3SS_Flik_C"/>
    <property type="match status" value="1"/>
</dbReference>
<keyword evidence="1" id="KW-0175">Coiled coil</keyword>
<dbReference type="EMBL" id="JABSOD010000008">
    <property type="protein sequence ID" value="NRQ42912.1"/>
    <property type="molecule type" value="Genomic_DNA"/>
</dbReference>
<dbReference type="PANTHER" id="PTHR37533:SF2">
    <property type="entry name" value="FLAGELLAR HOOK-LENGTH CONTROL PROTEIN"/>
    <property type="match status" value="1"/>
</dbReference>
<feature type="coiled-coil region" evidence="1">
    <location>
        <begin position="317"/>
        <end position="344"/>
    </location>
</feature>
<evidence type="ECO:0000259" key="2">
    <source>
        <dbReference type="Pfam" id="PF02120"/>
    </source>
</evidence>
<protein>
    <submittedName>
        <fullName evidence="3">Flagellar hook-length control protein FliK</fullName>
    </submittedName>
</protein>
<evidence type="ECO:0000256" key="1">
    <source>
        <dbReference type="SAM" id="Coils"/>
    </source>
</evidence>
<dbReference type="InterPro" id="IPR038610">
    <property type="entry name" value="FliK-like_C_sf"/>
</dbReference>
<keyword evidence="4" id="KW-1185">Reference proteome</keyword>
<evidence type="ECO:0000313" key="3">
    <source>
        <dbReference type="EMBL" id="NRQ42912.1"/>
    </source>
</evidence>